<dbReference type="InterPro" id="IPR001005">
    <property type="entry name" value="SANT/Myb"/>
</dbReference>
<dbReference type="GO" id="GO:0005634">
    <property type="term" value="C:nucleus"/>
    <property type="evidence" value="ECO:0007669"/>
    <property type="project" value="UniProtKB-SubCell"/>
</dbReference>
<dbReference type="GO" id="GO:0012505">
    <property type="term" value="C:endomembrane system"/>
    <property type="evidence" value="ECO:0007669"/>
    <property type="project" value="UniProtKB-SubCell"/>
</dbReference>
<dbReference type="STRING" id="6277.A0A498SGQ0"/>
<gene>
    <name evidence="10" type="ORF">NAV_LOCUS5688</name>
</gene>
<dbReference type="Proteomes" id="UP000276991">
    <property type="component" value="Unassembled WGS sequence"/>
</dbReference>
<dbReference type="InterPro" id="IPR036869">
    <property type="entry name" value="J_dom_sf"/>
</dbReference>
<evidence type="ECO:0000256" key="3">
    <source>
        <dbReference type="ARBA" id="ARBA00022729"/>
    </source>
</evidence>
<dbReference type="SMART" id="SM00717">
    <property type="entry name" value="SANT"/>
    <property type="match status" value="2"/>
</dbReference>
<keyword evidence="4 7" id="KW-1133">Transmembrane helix</keyword>
<proteinExistence type="predicted"/>
<evidence type="ECO:0000256" key="4">
    <source>
        <dbReference type="ARBA" id="ARBA00022989"/>
    </source>
</evidence>
<evidence type="ECO:0000256" key="1">
    <source>
        <dbReference type="ARBA" id="ARBA00004123"/>
    </source>
</evidence>
<dbReference type="PANTHER" id="PTHR44653:SF2">
    <property type="entry name" value="DNAJ HOMOLOG SUBFAMILY C MEMBER 1"/>
    <property type="match status" value="1"/>
</dbReference>
<evidence type="ECO:0000256" key="5">
    <source>
        <dbReference type="ARBA" id="ARBA00023136"/>
    </source>
</evidence>
<feature type="transmembrane region" description="Helical" evidence="7">
    <location>
        <begin position="121"/>
        <end position="144"/>
    </location>
</feature>
<evidence type="ECO:0000256" key="7">
    <source>
        <dbReference type="SAM" id="Phobius"/>
    </source>
</evidence>
<keyword evidence="3 8" id="KW-0732">Signal</keyword>
<dbReference type="InterPro" id="IPR001623">
    <property type="entry name" value="DnaJ_domain"/>
</dbReference>
<sequence>MWLTPFLLSLKCTAVLAWTTKELFIYDLVGEVGENFYDFYGISKDAKISNIKKAYRRLSMEWHPDRNSDKKAGEQFRKIAAIYEVLKSDDLREEYDRILENGLPDWRQPVFYYQRARKLSWFEGMVILIIICSIGHYFMLWGAYIDKYLILSSSRSKLRKKEIRQLKKIGSDAETVYETEIAEILSDVCPSWRNCLPVLIVSFLYNITVSLPGFVRDHINICQPKIKKSERDDVDEVSSRRSIATRQPVYEYAVASDVKPVLACVFSEDSAEKSDSQNDNVIHNSAWTSEELALLIKLSTEKYPSGTPNRWELMAKVLDRSPQNITFMVGKLKQMKRNEYASLLRSSQSSAVVQKAAQITLLKQSSQLSDEKSNKWNISREDSDSEKGKISVIWSDYDQKLFEAALQQFPKGTTDRVYLVDNIEHLSDVPNYLDCVILRHLLFFSYNFRNISQFLLSEMWDKIANCVSSKTKQQCVERFRYLSEMVRQKKSHQRNK</sequence>
<feature type="signal peptide" evidence="8">
    <location>
        <begin position="1"/>
        <end position="17"/>
    </location>
</feature>
<comment type="subcellular location">
    <subcellularLocation>
        <location evidence="6">Endomembrane system</location>
        <topology evidence="6">Single-pass membrane protein</topology>
    </subcellularLocation>
    <subcellularLocation>
        <location evidence="1">Nucleus</location>
    </subcellularLocation>
</comment>
<evidence type="ECO:0000256" key="6">
    <source>
        <dbReference type="ARBA" id="ARBA00037847"/>
    </source>
</evidence>
<evidence type="ECO:0000259" key="9">
    <source>
        <dbReference type="PROSITE" id="PS50076"/>
    </source>
</evidence>
<dbReference type="PRINTS" id="PR00625">
    <property type="entry name" value="JDOMAIN"/>
</dbReference>
<protein>
    <recommendedName>
        <fullName evidence="9">J domain-containing protein</fullName>
    </recommendedName>
</protein>
<evidence type="ECO:0000313" key="10">
    <source>
        <dbReference type="EMBL" id="VBB30897.1"/>
    </source>
</evidence>
<dbReference type="PROSITE" id="PS50076">
    <property type="entry name" value="DNAJ_2"/>
    <property type="match status" value="1"/>
</dbReference>
<dbReference type="Pfam" id="PF00226">
    <property type="entry name" value="DnaJ"/>
    <property type="match status" value="1"/>
</dbReference>
<dbReference type="EMBL" id="UPTC01001032">
    <property type="protein sequence ID" value="VBB30897.1"/>
    <property type="molecule type" value="Genomic_DNA"/>
</dbReference>
<dbReference type="InterPro" id="IPR052606">
    <property type="entry name" value="DnaJ_domain_protein"/>
</dbReference>
<dbReference type="OrthoDB" id="10250354at2759"/>
<keyword evidence="5 7" id="KW-0472">Membrane</keyword>
<dbReference type="SUPFAM" id="SSF46689">
    <property type="entry name" value="Homeodomain-like"/>
    <property type="match status" value="1"/>
</dbReference>
<dbReference type="AlphaFoldDB" id="A0A498SGQ0"/>
<dbReference type="PANTHER" id="PTHR44653">
    <property type="entry name" value="DNAJ HOMOLOG SUBFAMILY C MEMBER 1"/>
    <property type="match status" value="1"/>
</dbReference>
<dbReference type="CDD" id="cd06257">
    <property type="entry name" value="DnaJ"/>
    <property type="match status" value="1"/>
</dbReference>
<evidence type="ECO:0000256" key="8">
    <source>
        <dbReference type="SAM" id="SignalP"/>
    </source>
</evidence>
<keyword evidence="2 7" id="KW-0812">Transmembrane</keyword>
<dbReference type="Gene3D" id="1.10.287.110">
    <property type="entry name" value="DnaJ domain"/>
    <property type="match status" value="1"/>
</dbReference>
<keyword evidence="11" id="KW-1185">Reference proteome</keyword>
<organism evidence="10 11">
    <name type="scientific">Acanthocheilonema viteae</name>
    <name type="common">Filarial nematode worm</name>
    <name type="synonym">Dipetalonema viteae</name>
    <dbReference type="NCBI Taxonomy" id="6277"/>
    <lineage>
        <taxon>Eukaryota</taxon>
        <taxon>Metazoa</taxon>
        <taxon>Ecdysozoa</taxon>
        <taxon>Nematoda</taxon>
        <taxon>Chromadorea</taxon>
        <taxon>Rhabditida</taxon>
        <taxon>Spirurina</taxon>
        <taxon>Spiruromorpha</taxon>
        <taxon>Filarioidea</taxon>
        <taxon>Onchocercidae</taxon>
        <taxon>Acanthocheilonema</taxon>
    </lineage>
</organism>
<accession>A0A498SGQ0</accession>
<feature type="domain" description="J" evidence="9">
    <location>
        <begin position="35"/>
        <end position="99"/>
    </location>
</feature>
<evidence type="ECO:0000256" key="2">
    <source>
        <dbReference type="ARBA" id="ARBA00022692"/>
    </source>
</evidence>
<dbReference type="SUPFAM" id="SSF46565">
    <property type="entry name" value="Chaperone J-domain"/>
    <property type="match status" value="1"/>
</dbReference>
<dbReference type="Pfam" id="PF23082">
    <property type="entry name" value="Myb_DNA-binding_2"/>
    <property type="match status" value="1"/>
</dbReference>
<reference evidence="10 11" key="1">
    <citation type="submission" date="2018-08" db="EMBL/GenBank/DDBJ databases">
        <authorList>
            <person name="Laetsch R D."/>
            <person name="Stevens L."/>
            <person name="Kumar S."/>
            <person name="Blaxter L. M."/>
        </authorList>
    </citation>
    <scope>NUCLEOTIDE SEQUENCE [LARGE SCALE GENOMIC DNA]</scope>
</reference>
<dbReference type="Gene3D" id="1.10.10.60">
    <property type="entry name" value="Homeodomain-like"/>
    <property type="match status" value="2"/>
</dbReference>
<dbReference type="InterPro" id="IPR009057">
    <property type="entry name" value="Homeodomain-like_sf"/>
</dbReference>
<dbReference type="SMART" id="SM00271">
    <property type="entry name" value="DnaJ"/>
    <property type="match status" value="1"/>
</dbReference>
<name>A0A498SGQ0_ACAVI</name>
<feature type="chain" id="PRO_5019726975" description="J domain-containing protein" evidence="8">
    <location>
        <begin position="18"/>
        <end position="496"/>
    </location>
</feature>
<evidence type="ECO:0000313" key="11">
    <source>
        <dbReference type="Proteomes" id="UP000276991"/>
    </source>
</evidence>